<reference evidence="7 8" key="1">
    <citation type="submission" date="2020-12" db="EMBL/GenBank/DDBJ databases">
        <title>Bacterial novel species Adhaeribacter sp. BT258 isolated from soil.</title>
        <authorList>
            <person name="Jung H.-Y."/>
        </authorList>
    </citation>
    <scope>NUCLEOTIDE SEQUENCE [LARGE SCALE GENOMIC DNA]</scope>
    <source>
        <strain evidence="7 8">BT258</strain>
    </source>
</reference>
<evidence type="ECO:0000256" key="2">
    <source>
        <dbReference type="ARBA" id="ARBA00006751"/>
    </source>
</evidence>
<gene>
    <name evidence="7" type="ORF">I5M27_13355</name>
</gene>
<dbReference type="InterPro" id="IPR011270">
    <property type="entry name" value="Pur_Nuc_Pase_Ino/Guo-sp"/>
</dbReference>
<dbReference type="Gene3D" id="3.40.50.1580">
    <property type="entry name" value="Nucleoside phosphorylase domain"/>
    <property type="match status" value="1"/>
</dbReference>
<dbReference type="NCBIfam" id="NF006054">
    <property type="entry name" value="PRK08202.1"/>
    <property type="match status" value="1"/>
</dbReference>
<dbReference type="EMBL" id="JAEHFX010000007">
    <property type="protein sequence ID" value="MBK0403976.1"/>
    <property type="molecule type" value="Genomic_DNA"/>
</dbReference>
<comment type="function">
    <text evidence="5">The purine nucleoside phosphorylases catalyze the phosphorolytic breakdown of the N-glycosidic bond in the beta-(deoxy)ribonucleoside molecules, with the formation of the corresponding free purine bases and pentose-1-phosphate.</text>
</comment>
<dbReference type="NCBIfam" id="TIGR01697">
    <property type="entry name" value="PNPH-PUNA-XAPA"/>
    <property type="match status" value="1"/>
</dbReference>
<comment type="pathway">
    <text evidence="1 5">Purine metabolism; purine nucleoside salvage.</text>
</comment>
<evidence type="ECO:0000313" key="8">
    <source>
        <dbReference type="Proteomes" id="UP000644147"/>
    </source>
</evidence>
<dbReference type="SUPFAM" id="SSF53167">
    <property type="entry name" value="Purine and uridine phosphorylases"/>
    <property type="match status" value="1"/>
</dbReference>
<dbReference type="EC" id="2.4.2.1" evidence="5"/>
<comment type="similarity">
    <text evidence="2 5">Belongs to the PNP/MTAP phosphorylase family.</text>
</comment>
<proteinExistence type="inferred from homology"/>
<dbReference type="CDD" id="cd09009">
    <property type="entry name" value="PNP-EcPNPII_like"/>
    <property type="match status" value="1"/>
</dbReference>
<dbReference type="InterPro" id="IPR011268">
    <property type="entry name" value="Purine_phosphorylase"/>
</dbReference>
<accession>A0ABS1C3J3</accession>
<comment type="caution">
    <text evidence="7">The sequence shown here is derived from an EMBL/GenBank/DDBJ whole genome shotgun (WGS) entry which is preliminary data.</text>
</comment>
<name>A0ABS1C3J3_9BACT</name>
<evidence type="ECO:0000256" key="5">
    <source>
        <dbReference type="PIRNR" id="PIRNR000477"/>
    </source>
</evidence>
<dbReference type="InterPro" id="IPR035994">
    <property type="entry name" value="Nucleoside_phosphorylase_sf"/>
</dbReference>
<feature type="domain" description="Nucleoside phosphorylase" evidence="6">
    <location>
        <begin position="22"/>
        <end position="268"/>
    </location>
</feature>
<evidence type="ECO:0000256" key="3">
    <source>
        <dbReference type="ARBA" id="ARBA00022676"/>
    </source>
</evidence>
<sequence length="276" mass="30630">MQQYFETVAYLQNRAGEFMPEFGIILGTGLGALVNDLVIYDTIPYDEIPFFPVSTVESHSGKLILGELAGRKVIVMQGRFHYYEGYTMEQVAYPVRIMKMLGIQKLFVSNAAGGLNPEYNTSDLMVITDHINLQPTNPLIGKNLDELGPRFPDMSEPYDEELIHLAKIISKEEEIALQFGVYVSVPGPMLETKAEYRYLGLIGADAVGMSTVPEIIAARHMGLPCFAVSVITDMCVPGKIKKVILLDILEAAAKAEPRMTLLIKSLIERQPKTSNQ</sequence>
<dbReference type="Proteomes" id="UP000644147">
    <property type="component" value="Unassembled WGS sequence"/>
</dbReference>
<dbReference type="PIRSF" id="PIRSF000477">
    <property type="entry name" value="PurNPase"/>
    <property type="match status" value="1"/>
</dbReference>
<organism evidence="7 8">
    <name type="scientific">Adhaeribacter terrigena</name>
    <dbReference type="NCBI Taxonomy" id="2793070"/>
    <lineage>
        <taxon>Bacteria</taxon>
        <taxon>Pseudomonadati</taxon>
        <taxon>Bacteroidota</taxon>
        <taxon>Cytophagia</taxon>
        <taxon>Cytophagales</taxon>
        <taxon>Hymenobacteraceae</taxon>
        <taxon>Adhaeribacter</taxon>
    </lineage>
</organism>
<dbReference type="Pfam" id="PF01048">
    <property type="entry name" value="PNP_UDP_1"/>
    <property type="match status" value="1"/>
</dbReference>
<keyword evidence="4 5" id="KW-0808">Transferase</keyword>
<keyword evidence="8" id="KW-1185">Reference proteome</keyword>
<dbReference type="RefSeq" id="WP_200506817.1">
    <property type="nucleotide sequence ID" value="NZ_JAEHFX010000007.1"/>
</dbReference>
<dbReference type="PANTHER" id="PTHR11904:SF9">
    <property type="entry name" value="PURINE NUCLEOSIDE PHOSPHORYLASE-RELATED"/>
    <property type="match status" value="1"/>
</dbReference>
<dbReference type="InterPro" id="IPR000845">
    <property type="entry name" value="Nucleoside_phosphorylase_d"/>
</dbReference>
<evidence type="ECO:0000256" key="1">
    <source>
        <dbReference type="ARBA" id="ARBA00005058"/>
    </source>
</evidence>
<dbReference type="PANTHER" id="PTHR11904">
    <property type="entry name" value="METHYLTHIOADENOSINE/PURINE NUCLEOSIDE PHOSPHORYLASE"/>
    <property type="match status" value="1"/>
</dbReference>
<protein>
    <recommendedName>
        <fullName evidence="5">Purine nucleoside phosphorylase</fullName>
        <ecNumber evidence="5">2.4.2.1</ecNumber>
    </recommendedName>
    <alternativeName>
        <fullName evidence="5">Inosine-guanosine phosphorylase</fullName>
    </alternativeName>
</protein>
<keyword evidence="3 5" id="KW-0328">Glycosyltransferase</keyword>
<evidence type="ECO:0000313" key="7">
    <source>
        <dbReference type="EMBL" id="MBK0403976.1"/>
    </source>
</evidence>
<evidence type="ECO:0000256" key="4">
    <source>
        <dbReference type="ARBA" id="ARBA00022679"/>
    </source>
</evidence>
<dbReference type="GO" id="GO:0004731">
    <property type="term" value="F:purine-nucleoside phosphorylase activity"/>
    <property type="evidence" value="ECO:0007669"/>
    <property type="project" value="UniProtKB-EC"/>
</dbReference>
<evidence type="ECO:0000259" key="6">
    <source>
        <dbReference type="Pfam" id="PF01048"/>
    </source>
</evidence>
<dbReference type="NCBIfam" id="TIGR01700">
    <property type="entry name" value="PNPH"/>
    <property type="match status" value="1"/>
</dbReference>